<comment type="caution">
    <text evidence="2">The sequence shown here is derived from an EMBL/GenBank/DDBJ whole genome shotgun (WGS) entry which is preliminary data.</text>
</comment>
<keyword evidence="3" id="KW-1185">Reference proteome</keyword>
<protein>
    <submittedName>
        <fullName evidence="2">Uncharacterized protein</fullName>
    </submittedName>
</protein>
<evidence type="ECO:0000256" key="1">
    <source>
        <dbReference type="SAM" id="MobiDB-lite"/>
    </source>
</evidence>
<proteinExistence type="predicted"/>
<feature type="non-terminal residue" evidence="2">
    <location>
        <position position="1"/>
    </location>
</feature>
<evidence type="ECO:0000313" key="3">
    <source>
        <dbReference type="Proteomes" id="UP000823775"/>
    </source>
</evidence>
<feature type="compositionally biased region" description="Polar residues" evidence="1">
    <location>
        <begin position="1"/>
        <end position="11"/>
    </location>
</feature>
<dbReference type="EMBL" id="JACEIK010008295">
    <property type="protein sequence ID" value="MCE3051241.1"/>
    <property type="molecule type" value="Genomic_DNA"/>
</dbReference>
<name>A0ABS8WMD8_DATST</name>
<sequence>SQQLENSNDLQTGKKFHHSPHQVQFKPNVGHTTSLELEPHSSLVDALKGAMCSRTR</sequence>
<organism evidence="2 3">
    <name type="scientific">Datura stramonium</name>
    <name type="common">Jimsonweed</name>
    <name type="synonym">Common thornapple</name>
    <dbReference type="NCBI Taxonomy" id="4076"/>
    <lineage>
        <taxon>Eukaryota</taxon>
        <taxon>Viridiplantae</taxon>
        <taxon>Streptophyta</taxon>
        <taxon>Embryophyta</taxon>
        <taxon>Tracheophyta</taxon>
        <taxon>Spermatophyta</taxon>
        <taxon>Magnoliopsida</taxon>
        <taxon>eudicotyledons</taxon>
        <taxon>Gunneridae</taxon>
        <taxon>Pentapetalae</taxon>
        <taxon>asterids</taxon>
        <taxon>lamiids</taxon>
        <taxon>Solanales</taxon>
        <taxon>Solanaceae</taxon>
        <taxon>Solanoideae</taxon>
        <taxon>Datureae</taxon>
        <taxon>Datura</taxon>
    </lineage>
</organism>
<evidence type="ECO:0000313" key="2">
    <source>
        <dbReference type="EMBL" id="MCE3051241.1"/>
    </source>
</evidence>
<gene>
    <name evidence="2" type="ORF">HAX54_049174</name>
</gene>
<dbReference type="Proteomes" id="UP000823775">
    <property type="component" value="Unassembled WGS sequence"/>
</dbReference>
<reference evidence="2 3" key="1">
    <citation type="journal article" date="2021" name="BMC Genomics">
        <title>Datura genome reveals duplications of psychoactive alkaloid biosynthetic genes and high mutation rate following tissue culture.</title>
        <authorList>
            <person name="Rajewski A."/>
            <person name="Carter-House D."/>
            <person name="Stajich J."/>
            <person name="Litt A."/>
        </authorList>
    </citation>
    <scope>NUCLEOTIDE SEQUENCE [LARGE SCALE GENOMIC DNA]</scope>
    <source>
        <strain evidence="2">AR-01</strain>
    </source>
</reference>
<accession>A0ABS8WMD8</accession>
<feature type="region of interest" description="Disordered" evidence="1">
    <location>
        <begin position="1"/>
        <end position="39"/>
    </location>
</feature>